<sequence>MRFLGSIATLLAAAGTVSAASSWGFADATVSISSKQGSDVLKKLSAKAALSDALELGTGGVLKVSLTAQENGKAARPHQASVVLREEDTGLEVTFPLKVRQSGKGVVDIPYKELPLQHVTSEKPLHASIVIGSFGTAKGLVAPLFDLEVKHDASAAVPKYEKPLRYGKLPEIRHSPPEEKKTPPKVFSLFFLLAVLATVPALFIGWLVLGANVSHLPTALAAAPVSHIAFWASLLAMEGSFVLFYRNWKLLELLPVALGLGVAIWLSGVKALGEVQRRRLAGER</sequence>
<evidence type="ECO:0000313" key="11">
    <source>
        <dbReference type="Proteomes" id="UP001187682"/>
    </source>
</evidence>
<dbReference type="PANTHER" id="PTHR12640">
    <property type="entry name" value="RIBOPHORIN II"/>
    <property type="match status" value="1"/>
</dbReference>
<evidence type="ECO:0000256" key="2">
    <source>
        <dbReference type="ARBA" id="ARBA00022692"/>
    </source>
</evidence>
<dbReference type="EMBL" id="ONZQ02000006">
    <property type="protein sequence ID" value="SPO02227.1"/>
    <property type="molecule type" value="Genomic_DNA"/>
</dbReference>
<keyword evidence="2 7" id="KW-0812">Transmembrane</keyword>
<feature type="transmembrane region" description="Helical" evidence="7">
    <location>
        <begin position="250"/>
        <end position="269"/>
    </location>
</feature>
<dbReference type="AlphaFoldDB" id="A0AAE8MXC5"/>
<evidence type="ECO:0000256" key="5">
    <source>
        <dbReference type="ARBA" id="ARBA00022989"/>
    </source>
</evidence>
<dbReference type="InterPro" id="IPR008814">
    <property type="entry name" value="Swp1"/>
</dbReference>
<dbReference type="GO" id="GO:0006487">
    <property type="term" value="P:protein N-linked glycosylation"/>
    <property type="evidence" value="ECO:0007669"/>
    <property type="project" value="TreeGrafter"/>
</dbReference>
<evidence type="ECO:0000256" key="8">
    <source>
        <dbReference type="SAM" id="SignalP"/>
    </source>
</evidence>
<dbReference type="PANTHER" id="PTHR12640:SF0">
    <property type="entry name" value="DOLICHYL-DIPHOSPHOOLIGOSACCHARIDE--PROTEIN GLYCOSYLTRANSFERASE SUBUNIT 2"/>
    <property type="match status" value="1"/>
</dbReference>
<evidence type="ECO:0000259" key="9">
    <source>
        <dbReference type="Pfam" id="PF25147"/>
    </source>
</evidence>
<keyword evidence="3 8" id="KW-0732">Signal</keyword>
<feature type="signal peptide" evidence="8">
    <location>
        <begin position="1"/>
        <end position="19"/>
    </location>
</feature>
<keyword evidence="6 7" id="KW-0472">Membrane</keyword>
<feature type="transmembrane region" description="Helical" evidence="7">
    <location>
        <begin position="186"/>
        <end position="209"/>
    </location>
</feature>
<dbReference type="Pfam" id="PF25147">
    <property type="entry name" value="Ribophorin_II_C"/>
    <property type="match status" value="1"/>
</dbReference>
<accession>A0AAE8MXC5</accession>
<dbReference type="Proteomes" id="UP001187682">
    <property type="component" value="Unassembled WGS sequence"/>
</dbReference>
<name>A0AAE8MXC5_9PEZI</name>
<evidence type="ECO:0000256" key="7">
    <source>
        <dbReference type="SAM" id="Phobius"/>
    </source>
</evidence>
<evidence type="ECO:0000256" key="4">
    <source>
        <dbReference type="ARBA" id="ARBA00022824"/>
    </source>
</evidence>
<evidence type="ECO:0000256" key="3">
    <source>
        <dbReference type="ARBA" id="ARBA00022729"/>
    </source>
</evidence>
<organism evidence="10 11">
    <name type="scientific">Cephalotrichum gorgonifer</name>
    <dbReference type="NCBI Taxonomy" id="2041049"/>
    <lineage>
        <taxon>Eukaryota</taxon>
        <taxon>Fungi</taxon>
        <taxon>Dikarya</taxon>
        <taxon>Ascomycota</taxon>
        <taxon>Pezizomycotina</taxon>
        <taxon>Sordariomycetes</taxon>
        <taxon>Hypocreomycetidae</taxon>
        <taxon>Microascales</taxon>
        <taxon>Microascaceae</taxon>
        <taxon>Cephalotrichum</taxon>
    </lineage>
</organism>
<proteinExistence type="predicted"/>
<comment type="caution">
    <text evidence="10">The sequence shown here is derived from an EMBL/GenBank/DDBJ whole genome shotgun (WGS) entry which is preliminary data.</text>
</comment>
<feature type="domain" description="Ribophorin II C-terminal" evidence="9">
    <location>
        <begin position="178"/>
        <end position="279"/>
    </location>
</feature>
<evidence type="ECO:0000313" key="10">
    <source>
        <dbReference type="EMBL" id="SPO02227.1"/>
    </source>
</evidence>
<gene>
    <name evidence="10" type="ORF">DNG_04900</name>
</gene>
<dbReference type="InterPro" id="IPR056790">
    <property type="entry name" value="Ribophorin_II_C"/>
</dbReference>
<feature type="chain" id="PRO_5044188489" evidence="8">
    <location>
        <begin position="20"/>
        <end position="284"/>
    </location>
</feature>
<protein>
    <submittedName>
        <fullName evidence="10">Related to oligosaccharyltransferase delta subunit (Ribophorin II)</fullName>
    </submittedName>
</protein>
<feature type="transmembrane region" description="Helical" evidence="7">
    <location>
        <begin position="221"/>
        <end position="244"/>
    </location>
</feature>
<keyword evidence="11" id="KW-1185">Reference proteome</keyword>
<reference evidence="10" key="1">
    <citation type="submission" date="2018-03" db="EMBL/GenBank/DDBJ databases">
        <authorList>
            <person name="Guldener U."/>
        </authorList>
    </citation>
    <scope>NUCLEOTIDE SEQUENCE</scope>
</reference>
<dbReference type="GO" id="GO:0008250">
    <property type="term" value="C:oligosaccharyltransferase complex"/>
    <property type="evidence" value="ECO:0007669"/>
    <property type="project" value="InterPro"/>
</dbReference>
<evidence type="ECO:0000256" key="1">
    <source>
        <dbReference type="ARBA" id="ARBA00004477"/>
    </source>
</evidence>
<comment type="subcellular location">
    <subcellularLocation>
        <location evidence="1">Endoplasmic reticulum membrane</location>
        <topology evidence="1">Multi-pass membrane protein</topology>
    </subcellularLocation>
</comment>
<keyword evidence="5 7" id="KW-1133">Transmembrane helix</keyword>
<evidence type="ECO:0000256" key="6">
    <source>
        <dbReference type="ARBA" id="ARBA00023136"/>
    </source>
</evidence>
<keyword evidence="4" id="KW-0256">Endoplasmic reticulum</keyword>